<dbReference type="OrthoDB" id="9807674at2"/>
<protein>
    <submittedName>
        <fullName evidence="4">Glycosyl transferase family 2</fullName>
    </submittedName>
</protein>
<dbReference type="GO" id="GO:0016757">
    <property type="term" value="F:glycosyltransferase activity"/>
    <property type="evidence" value="ECO:0007669"/>
    <property type="project" value="UniProtKB-KW"/>
</dbReference>
<evidence type="ECO:0000256" key="1">
    <source>
        <dbReference type="ARBA" id="ARBA00022676"/>
    </source>
</evidence>
<dbReference type="InterPro" id="IPR001173">
    <property type="entry name" value="Glyco_trans_2-like"/>
</dbReference>
<accession>A0A1M5UZG3</accession>
<evidence type="ECO:0000313" key="5">
    <source>
        <dbReference type="Proteomes" id="UP000184447"/>
    </source>
</evidence>
<dbReference type="PANTHER" id="PTHR22916">
    <property type="entry name" value="GLYCOSYLTRANSFERASE"/>
    <property type="match status" value="1"/>
</dbReference>
<keyword evidence="5" id="KW-1185">Reference proteome</keyword>
<keyword evidence="2 4" id="KW-0808">Transferase</keyword>
<dbReference type="PANTHER" id="PTHR22916:SF51">
    <property type="entry name" value="GLYCOSYLTRANSFERASE EPSH-RELATED"/>
    <property type="match status" value="1"/>
</dbReference>
<evidence type="ECO:0000313" key="4">
    <source>
        <dbReference type="EMBL" id="SHH68316.1"/>
    </source>
</evidence>
<dbReference type="RefSeq" id="WP_073338303.1">
    <property type="nucleotide sequence ID" value="NZ_FQXM01000009.1"/>
</dbReference>
<sequence>MLPKVSVIIPVYNCEKYIANCLESVLNQSYTNIEVVIINDGSKDRSQEIIKTYELIDKRIKLLNQENKGPSEARNNGLTNATGEYLVFVDSDDTIHEIYIEKLLYKSLEGGYDIVCCGYNEESKNGMISYNDFWFNKEKVLRNDFAKYICSGVGGTIWGKIFKRNIIVENNIRMDSKIFMCEDLLFVLNYCLYCNTFAAIPDFLYHYNRLNNYSITSNINISYLKNNITVIQNMESLLIDIGIYEAVIEEIVISRVQSLVMGFIFIEAQKFLNNKSHYCIKNIESIIGNEYVSSYKKSFEVKDGKDKLIMPFVKNNKYFMVFLISITIETAKKFKNIKAKVN</sequence>
<dbReference type="AlphaFoldDB" id="A0A1M5UZG3"/>
<evidence type="ECO:0000259" key="3">
    <source>
        <dbReference type="Pfam" id="PF00535"/>
    </source>
</evidence>
<dbReference type="Pfam" id="PF00535">
    <property type="entry name" value="Glycos_transf_2"/>
    <property type="match status" value="1"/>
</dbReference>
<organism evidence="4 5">
    <name type="scientific">Clostridium grantii DSM 8605</name>
    <dbReference type="NCBI Taxonomy" id="1121316"/>
    <lineage>
        <taxon>Bacteria</taxon>
        <taxon>Bacillati</taxon>
        <taxon>Bacillota</taxon>
        <taxon>Clostridia</taxon>
        <taxon>Eubacteriales</taxon>
        <taxon>Clostridiaceae</taxon>
        <taxon>Clostridium</taxon>
    </lineage>
</organism>
<dbReference type="SUPFAM" id="SSF53448">
    <property type="entry name" value="Nucleotide-diphospho-sugar transferases"/>
    <property type="match status" value="1"/>
</dbReference>
<reference evidence="4 5" key="1">
    <citation type="submission" date="2016-11" db="EMBL/GenBank/DDBJ databases">
        <authorList>
            <person name="Jaros S."/>
            <person name="Januszkiewicz K."/>
            <person name="Wedrychowicz H."/>
        </authorList>
    </citation>
    <scope>NUCLEOTIDE SEQUENCE [LARGE SCALE GENOMIC DNA]</scope>
    <source>
        <strain evidence="4 5">DSM 8605</strain>
    </source>
</reference>
<dbReference type="EMBL" id="FQXM01000009">
    <property type="protein sequence ID" value="SHH68316.1"/>
    <property type="molecule type" value="Genomic_DNA"/>
</dbReference>
<dbReference type="InterPro" id="IPR029044">
    <property type="entry name" value="Nucleotide-diphossugar_trans"/>
</dbReference>
<dbReference type="Gene3D" id="3.90.550.10">
    <property type="entry name" value="Spore Coat Polysaccharide Biosynthesis Protein SpsA, Chain A"/>
    <property type="match status" value="1"/>
</dbReference>
<evidence type="ECO:0000256" key="2">
    <source>
        <dbReference type="ARBA" id="ARBA00022679"/>
    </source>
</evidence>
<name>A0A1M5UZG3_9CLOT</name>
<dbReference type="CDD" id="cd00761">
    <property type="entry name" value="Glyco_tranf_GTA_type"/>
    <property type="match status" value="1"/>
</dbReference>
<proteinExistence type="predicted"/>
<gene>
    <name evidence="4" type="ORF">SAMN02745207_02013</name>
</gene>
<dbReference type="Proteomes" id="UP000184447">
    <property type="component" value="Unassembled WGS sequence"/>
</dbReference>
<feature type="domain" description="Glycosyltransferase 2-like" evidence="3">
    <location>
        <begin position="6"/>
        <end position="149"/>
    </location>
</feature>
<dbReference type="STRING" id="1121316.SAMN02745207_02013"/>
<keyword evidence="1" id="KW-0328">Glycosyltransferase</keyword>